<dbReference type="EMBL" id="QVME01000013">
    <property type="protein sequence ID" value="RGE65438.1"/>
    <property type="molecule type" value="Genomic_DNA"/>
</dbReference>
<dbReference type="GO" id="GO:0045947">
    <property type="term" value="P:negative regulation of translational initiation"/>
    <property type="evidence" value="ECO:0007669"/>
    <property type="project" value="TreeGrafter"/>
</dbReference>
<dbReference type="RefSeq" id="WP_006874278.1">
    <property type="nucleotide sequence ID" value="NZ_CABIWA010000012.1"/>
</dbReference>
<dbReference type="AlphaFoldDB" id="A0A174Q9Q1"/>
<accession>A0A174Q9Q1</accession>
<name>A0A174Q9Q1_9FIRM</name>
<keyword evidence="5" id="KW-0694">RNA-binding</keyword>
<keyword evidence="1" id="KW-0963">Cytoplasm</keyword>
<proteinExistence type="predicted"/>
<dbReference type="GO" id="GO:0044781">
    <property type="term" value="P:bacterial-type flagellum organization"/>
    <property type="evidence" value="ECO:0007669"/>
    <property type="project" value="UniProtKB-KW"/>
</dbReference>
<evidence type="ECO:0000313" key="6">
    <source>
        <dbReference type="EMBL" id="CUP66839.1"/>
    </source>
</evidence>
<protein>
    <submittedName>
        <fullName evidence="6 7">Carbon storage regulator</fullName>
    </submittedName>
</protein>
<dbReference type="PANTHER" id="PTHR34984:SF1">
    <property type="entry name" value="CARBON STORAGE REGULATOR"/>
    <property type="match status" value="1"/>
</dbReference>
<dbReference type="Pfam" id="PF02599">
    <property type="entry name" value="CsrA"/>
    <property type="match status" value="1"/>
</dbReference>
<organism evidence="6 8">
    <name type="scientific">Anaerotruncus colihominis</name>
    <dbReference type="NCBI Taxonomy" id="169435"/>
    <lineage>
        <taxon>Bacteria</taxon>
        <taxon>Bacillati</taxon>
        <taxon>Bacillota</taxon>
        <taxon>Clostridia</taxon>
        <taxon>Eubacteriales</taxon>
        <taxon>Oscillospiraceae</taxon>
        <taxon>Anaerotruncus</taxon>
    </lineage>
</organism>
<dbReference type="GO" id="GO:0006402">
    <property type="term" value="P:mRNA catabolic process"/>
    <property type="evidence" value="ECO:0007669"/>
    <property type="project" value="InterPro"/>
</dbReference>
<dbReference type="InterPro" id="IPR036107">
    <property type="entry name" value="CsrA_sf"/>
</dbReference>
<evidence type="ECO:0000256" key="2">
    <source>
        <dbReference type="ARBA" id="ARBA00022491"/>
    </source>
</evidence>
<evidence type="ECO:0000256" key="5">
    <source>
        <dbReference type="ARBA" id="ARBA00022884"/>
    </source>
</evidence>
<dbReference type="Proteomes" id="UP000095765">
    <property type="component" value="Unassembled WGS sequence"/>
</dbReference>
<keyword evidence="3" id="KW-1005">Bacterial flagellum biogenesis</keyword>
<dbReference type="GeneID" id="72462567"/>
<gene>
    <name evidence="6" type="primary">csrA_2</name>
    <name evidence="7" type="ORF">DXC40_16925</name>
    <name evidence="6" type="ORF">ERS852551_01534</name>
</gene>
<evidence type="ECO:0000256" key="1">
    <source>
        <dbReference type="ARBA" id="ARBA00022490"/>
    </source>
</evidence>
<dbReference type="OrthoDB" id="9809061at2"/>
<dbReference type="Proteomes" id="UP000260828">
    <property type="component" value="Unassembled WGS sequence"/>
</dbReference>
<evidence type="ECO:0000256" key="3">
    <source>
        <dbReference type="ARBA" id="ARBA00022795"/>
    </source>
</evidence>
<reference evidence="7 9" key="2">
    <citation type="submission" date="2018-08" db="EMBL/GenBank/DDBJ databases">
        <title>A genome reference for cultivated species of the human gut microbiota.</title>
        <authorList>
            <person name="Zou Y."/>
            <person name="Xue W."/>
            <person name="Luo G."/>
        </authorList>
    </citation>
    <scope>NUCLEOTIDE SEQUENCE [LARGE SCALE GENOMIC DNA]</scope>
    <source>
        <strain evidence="7 9">TF05-12AC</strain>
    </source>
</reference>
<sequence>MLVLGRNVGEYVVINENIFVRVVKQNGDLKLAIDAPKDIKIERGEIFEKRSGRPASMAR</sequence>
<dbReference type="GO" id="GO:0006109">
    <property type="term" value="P:regulation of carbohydrate metabolic process"/>
    <property type="evidence" value="ECO:0007669"/>
    <property type="project" value="InterPro"/>
</dbReference>
<evidence type="ECO:0000313" key="7">
    <source>
        <dbReference type="EMBL" id="RGE65438.1"/>
    </source>
</evidence>
<dbReference type="EMBL" id="CZBE01000009">
    <property type="protein sequence ID" value="CUP66839.1"/>
    <property type="molecule type" value="Genomic_DNA"/>
</dbReference>
<evidence type="ECO:0000313" key="8">
    <source>
        <dbReference type="Proteomes" id="UP000095765"/>
    </source>
</evidence>
<evidence type="ECO:0000313" key="9">
    <source>
        <dbReference type="Proteomes" id="UP000260828"/>
    </source>
</evidence>
<evidence type="ECO:0000256" key="4">
    <source>
        <dbReference type="ARBA" id="ARBA00022845"/>
    </source>
</evidence>
<dbReference type="SUPFAM" id="SSF117130">
    <property type="entry name" value="CsrA-like"/>
    <property type="match status" value="1"/>
</dbReference>
<reference evidence="6 8" key="1">
    <citation type="submission" date="2015-09" db="EMBL/GenBank/DDBJ databases">
        <authorList>
            <consortium name="Pathogen Informatics"/>
        </authorList>
    </citation>
    <scope>NUCLEOTIDE SEQUENCE [LARGE SCALE GENOMIC DNA]</scope>
    <source>
        <strain evidence="6 8">2789STDY5834939</strain>
    </source>
</reference>
<keyword evidence="4" id="KW-0810">Translation regulation</keyword>
<keyword evidence="2" id="KW-0678">Repressor</keyword>
<dbReference type="Gene3D" id="2.60.40.4380">
    <property type="entry name" value="Translational regulator CsrA"/>
    <property type="match status" value="1"/>
</dbReference>
<dbReference type="InterPro" id="IPR003751">
    <property type="entry name" value="CsrA"/>
</dbReference>
<dbReference type="GO" id="GO:0048027">
    <property type="term" value="F:mRNA 5'-UTR binding"/>
    <property type="evidence" value="ECO:0007669"/>
    <property type="project" value="TreeGrafter"/>
</dbReference>
<dbReference type="GO" id="GO:0005829">
    <property type="term" value="C:cytosol"/>
    <property type="evidence" value="ECO:0007669"/>
    <property type="project" value="TreeGrafter"/>
</dbReference>
<dbReference type="PANTHER" id="PTHR34984">
    <property type="entry name" value="CARBON STORAGE REGULATOR"/>
    <property type="match status" value="1"/>
</dbReference>